<gene>
    <name evidence="1" type="ORF">Mco01_67350</name>
</gene>
<name>A0ABQ4G9L5_9ACTN</name>
<dbReference type="RefSeq" id="WP_204060800.1">
    <property type="nucleotide sequence ID" value="NZ_BAAAGP010000035.1"/>
</dbReference>
<dbReference type="EMBL" id="BOOC01000044">
    <property type="protein sequence ID" value="GIH43735.1"/>
    <property type="molecule type" value="Genomic_DNA"/>
</dbReference>
<reference evidence="1 2" key="1">
    <citation type="submission" date="2021-01" db="EMBL/GenBank/DDBJ databases">
        <title>Whole genome shotgun sequence of Microbispora corallina NBRC 16416.</title>
        <authorList>
            <person name="Komaki H."/>
            <person name="Tamura T."/>
        </authorList>
    </citation>
    <scope>NUCLEOTIDE SEQUENCE [LARGE SCALE GENOMIC DNA]</scope>
    <source>
        <strain evidence="1 2">NBRC 16416</strain>
    </source>
</reference>
<accession>A0ABQ4G9L5</accession>
<proteinExistence type="predicted"/>
<keyword evidence="2" id="KW-1185">Reference proteome</keyword>
<evidence type="ECO:0008006" key="3">
    <source>
        <dbReference type="Google" id="ProtNLM"/>
    </source>
</evidence>
<sequence>MTHRHPALARLDALVGRWTVAPKVDGVGTAWVDFSWQDDGLFLRQESDADPMPPTTPQIWRDNAPFPNTALIGLDDAGEEFSMLYADARSVHRVYRMRFDDGLWTIWREAPGFNQRFTGTLSADGDRVDARWEMSRDGTTWALDFELTYFRRD</sequence>
<comment type="caution">
    <text evidence="1">The sequence shown here is derived from an EMBL/GenBank/DDBJ whole genome shotgun (WGS) entry which is preliminary data.</text>
</comment>
<evidence type="ECO:0000313" key="1">
    <source>
        <dbReference type="EMBL" id="GIH43735.1"/>
    </source>
</evidence>
<organism evidence="1 2">
    <name type="scientific">Microbispora corallina</name>
    <dbReference type="NCBI Taxonomy" id="83302"/>
    <lineage>
        <taxon>Bacteria</taxon>
        <taxon>Bacillati</taxon>
        <taxon>Actinomycetota</taxon>
        <taxon>Actinomycetes</taxon>
        <taxon>Streptosporangiales</taxon>
        <taxon>Streptosporangiaceae</taxon>
        <taxon>Microbispora</taxon>
    </lineage>
</organism>
<protein>
    <recommendedName>
        <fullName evidence="3">DUF1579 domain-containing protein</fullName>
    </recommendedName>
</protein>
<evidence type="ECO:0000313" key="2">
    <source>
        <dbReference type="Proteomes" id="UP000603904"/>
    </source>
</evidence>
<dbReference type="Proteomes" id="UP000603904">
    <property type="component" value="Unassembled WGS sequence"/>
</dbReference>